<dbReference type="Gene3D" id="3.90.550.10">
    <property type="entry name" value="Spore Coat Polysaccharide Biosynthesis Protein SpsA, Chain A"/>
    <property type="match status" value="1"/>
</dbReference>
<dbReference type="Proteomes" id="UP000305760">
    <property type="component" value="Unassembled WGS sequence"/>
</dbReference>
<comment type="caution">
    <text evidence="4">The sequence shown here is derived from an EMBL/GenBank/DDBJ whole genome shotgun (WGS) entry which is preliminary data.</text>
</comment>
<dbReference type="AlphaFoldDB" id="A0A5C4RUM2"/>
<evidence type="ECO:0000256" key="2">
    <source>
        <dbReference type="ARBA" id="ARBA00022842"/>
    </source>
</evidence>
<evidence type="ECO:0000256" key="1">
    <source>
        <dbReference type="ARBA" id="ARBA00022679"/>
    </source>
</evidence>
<dbReference type="PANTHER" id="PTHR19136:SF81">
    <property type="entry name" value="MOLYBDENUM COFACTOR GUANYLYLTRANSFERASE"/>
    <property type="match status" value="1"/>
</dbReference>
<evidence type="ECO:0000313" key="5">
    <source>
        <dbReference type="Proteomes" id="UP000305760"/>
    </source>
</evidence>
<dbReference type="Pfam" id="PF12804">
    <property type="entry name" value="NTP_transf_3"/>
    <property type="match status" value="1"/>
</dbReference>
<accession>A0A5C4RUM2</accession>
<dbReference type="RefSeq" id="WP_139445212.1">
    <property type="nucleotide sequence ID" value="NZ_SMDR01000001.1"/>
</dbReference>
<keyword evidence="5" id="KW-1185">Reference proteome</keyword>
<dbReference type="GO" id="GO:0016779">
    <property type="term" value="F:nucleotidyltransferase activity"/>
    <property type="evidence" value="ECO:0007669"/>
    <property type="project" value="UniProtKB-KW"/>
</dbReference>
<dbReference type="InterPro" id="IPR025877">
    <property type="entry name" value="MobA-like_NTP_Trfase"/>
</dbReference>
<dbReference type="PANTHER" id="PTHR19136">
    <property type="entry name" value="MOLYBDENUM COFACTOR GUANYLYLTRANSFERASE"/>
    <property type="match status" value="1"/>
</dbReference>
<dbReference type="InterPro" id="IPR029044">
    <property type="entry name" value="Nucleotide-diphossugar_trans"/>
</dbReference>
<keyword evidence="4" id="KW-0548">Nucleotidyltransferase</keyword>
<sequence>MIPRDAITLGILAGGRGQRLGGRDKAWVRHRQRCLIENVLMAMPGEFAERLVSTRAPDPRFESLGLRPVFDRRDDFAGPLAGLEALAGECRSPWLLSVPVDLDGLPDDLLDHLLGAAAADGIVVHDAGGLQPLLGLWRTEALAASATAMLDAGESAARRLVAQLQVARLDLAPLRLGNLNSPRDFPEGYAP</sequence>
<protein>
    <submittedName>
        <fullName evidence="4">Molybdenum cofactor guanylyltransferase</fullName>
    </submittedName>
</protein>
<evidence type="ECO:0000259" key="3">
    <source>
        <dbReference type="Pfam" id="PF12804"/>
    </source>
</evidence>
<evidence type="ECO:0000313" key="4">
    <source>
        <dbReference type="EMBL" id="TNJ34639.1"/>
    </source>
</evidence>
<keyword evidence="2" id="KW-0460">Magnesium</keyword>
<dbReference type="OrthoDB" id="9788394at2"/>
<keyword evidence="1 4" id="KW-0808">Transferase</keyword>
<name>A0A5C4RUM2_9GAMM</name>
<reference evidence="4 5" key="1">
    <citation type="submission" date="2019-03" db="EMBL/GenBank/DDBJ databases">
        <title>Arenimonas daejeonensis sp. nov., isolated from compost.</title>
        <authorList>
            <person name="Jeon C.O."/>
        </authorList>
    </citation>
    <scope>NUCLEOTIDE SEQUENCE [LARGE SCALE GENOMIC DNA]</scope>
    <source>
        <strain evidence="4 5">R29</strain>
    </source>
</reference>
<organism evidence="4 5">
    <name type="scientific">Arenimonas terrae</name>
    <dbReference type="NCBI Taxonomy" id="2546226"/>
    <lineage>
        <taxon>Bacteria</taxon>
        <taxon>Pseudomonadati</taxon>
        <taxon>Pseudomonadota</taxon>
        <taxon>Gammaproteobacteria</taxon>
        <taxon>Lysobacterales</taxon>
        <taxon>Lysobacteraceae</taxon>
        <taxon>Arenimonas</taxon>
    </lineage>
</organism>
<dbReference type="SUPFAM" id="SSF53448">
    <property type="entry name" value="Nucleotide-diphospho-sugar transferases"/>
    <property type="match status" value="1"/>
</dbReference>
<dbReference type="EMBL" id="SMDR01000001">
    <property type="protein sequence ID" value="TNJ34639.1"/>
    <property type="molecule type" value="Genomic_DNA"/>
</dbReference>
<gene>
    <name evidence="4" type="ORF">E1B00_02305</name>
</gene>
<feature type="domain" description="MobA-like NTP transferase" evidence="3">
    <location>
        <begin position="11"/>
        <end position="164"/>
    </location>
</feature>
<proteinExistence type="predicted"/>